<dbReference type="PANTHER" id="PTHR10687">
    <property type="entry name" value="SECRETORY CARRIER-ASSOCIATED MEMBRANE PROTEIN SCAMP"/>
    <property type="match status" value="1"/>
</dbReference>
<accession>A9VDG7</accession>
<evidence type="ECO:0000313" key="7">
    <source>
        <dbReference type="EMBL" id="EDQ84443.1"/>
    </source>
</evidence>
<evidence type="ECO:0000256" key="5">
    <source>
        <dbReference type="SAM" id="MobiDB-lite"/>
    </source>
</evidence>
<proteinExistence type="predicted"/>
<feature type="compositionally biased region" description="Polar residues" evidence="5">
    <location>
        <begin position="109"/>
        <end position="119"/>
    </location>
</feature>
<dbReference type="PANTHER" id="PTHR10687:SF2">
    <property type="entry name" value="SECRETORY CARRIER-ASSOCIATED MEMBRANE PROTEIN"/>
    <property type="match status" value="1"/>
</dbReference>
<organism evidence="7 8">
    <name type="scientific">Monosiga brevicollis</name>
    <name type="common">Choanoflagellate</name>
    <dbReference type="NCBI Taxonomy" id="81824"/>
    <lineage>
        <taxon>Eukaryota</taxon>
        <taxon>Choanoflagellata</taxon>
        <taxon>Craspedida</taxon>
        <taxon>Salpingoecidae</taxon>
        <taxon>Monosiga</taxon>
    </lineage>
</organism>
<dbReference type="GO" id="GO:0006887">
    <property type="term" value="P:exocytosis"/>
    <property type="evidence" value="ECO:0000318"/>
    <property type="project" value="GO_Central"/>
</dbReference>
<sequence length="354" mass="38236">MAKNAWSDNPFGGGDDVDNPFADASVTSAQAAVPEYNPFDQPTSAAQAPSNNADYASDSVAQGAAAFGTRPAPPQPADEDVPSWMRDEPASPATASAAAAPAAAAAPDQAQNASKNKPVTQREVEYAERERLARLQEKGSARDPNFPNFPQWMRNSLIKPCFHLDIKTEIPVLGQRITRISYYAWLLLLLTVFWNMICMLAALAGHAKNKGQSAGLSVAYLFICGPAGYMCWFQTLYTAFRKDSSLRFGWFFLVMGCQAIISIIFSIGIPGWGSAGVWVSIETIDDNAAAGILSFTGAGLWIFNSLLHVYILRRVLKAYRMAGYTTDDMQREAVVGVASNQTVRKAAVNAAMSS</sequence>
<dbReference type="OMA" id="NMVACIF"/>
<dbReference type="EMBL" id="CH991587">
    <property type="protein sequence ID" value="EDQ84443.1"/>
    <property type="molecule type" value="Genomic_DNA"/>
</dbReference>
<dbReference type="InterPro" id="IPR007273">
    <property type="entry name" value="SCAMP"/>
</dbReference>
<evidence type="ECO:0008006" key="9">
    <source>
        <dbReference type="Google" id="ProtNLM"/>
    </source>
</evidence>
<keyword evidence="8" id="KW-1185">Reference proteome</keyword>
<evidence type="ECO:0000256" key="6">
    <source>
        <dbReference type="SAM" id="Phobius"/>
    </source>
</evidence>
<dbReference type="AlphaFoldDB" id="A9VDG7"/>
<feature type="compositionally biased region" description="Low complexity" evidence="5">
    <location>
        <begin position="90"/>
        <end position="107"/>
    </location>
</feature>
<keyword evidence="2 6" id="KW-0812">Transmembrane</keyword>
<dbReference type="eggNOG" id="KOG3088">
    <property type="taxonomic scope" value="Eukaryota"/>
</dbReference>
<dbReference type="InParanoid" id="A9VDG7"/>
<protein>
    <recommendedName>
        <fullName evidence="9">Secretory carrier membrane protein</fullName>
    </recommendedName>
</protein>
<feature type="transmembrane region" description="Helical" evidence="6">
    <location>
        <begin position="217"/>
        <end position="236"/>
    </location>
</feature>
<feature type="transmembrane region" description="Helical" evidence="6">
    <location>
        <begin position="289"/>
        <end position="312"/>
    </location>
</feature>
<dbReference type="KEGG" id="mbr:MONBRDRAFT_34705"/>
<evidence type="ECO:0000256" key="1">
    <source>
        <dbReference type="ARBA" id="ARBA00004141"/>
    </source>
</evidence>
<reference evidence="7 8" key="1">
    <citation type="journal article" date="2008" name="Nature">
        <title>The genome of the choanoflagellate Monosiga brevicollis and the origin of metazoans.</title>
        <authorList>
            <consortium name="JGI Sequencing"/>
            <person name="King N."/>
            <person name="Westbrook M.J."/>
            <person name="Young S.L."/>
            <person name="Kuo A."/>
            <person name="Abedin M."/>
            <person name="Chapman J."/>
            <person name="Fairclough S."/>
            <person name="Hellsten U."/>
            <person name="Isogai Y."/>
            <person name="Letunic I."/>
            <person name="Marr M."/>
            <person name="Pincus D."/>
            <person name="Putnam N."/>
            <person name="Rokas A."/>
            <person name="Wright K.J."/>
            <person name="Zuzow R."/>
            <person name="Dirks W."/>
            <person name="Good M."/>
            <person name="Goodstein D."/>
            <person name="Lemons D."/>
            <person name="Li W."/>
            <person name="Lyons J.B."/>
            <person name="Morris A."/>
            <person name="Nichols S."/>
            <person name="Richter D.J."/>
            <person name="Salamov A."/>
            <person name="Bork P."/>
            <person name="Lim W.A."/>
            <person name="Manning G."/>
            <person name="Miller W.T."/>
            <person name="McGinnis W."/>
            <person name="Shapiro H."/>
            <person name="Tjian R."/>
            <person name="Grigoriev I.V."/>
            <person name="Rokhsar D."/>
        </authorList>
    </citation>
    <scope>NUCLEOTIDE SEQUENCE [LARGE SCALE GENOMIC DNA]</scope>
    <source>
        <strain evidence="8">MX1 / ATCC 50154</strain>
    </source>
</reference>
<evidence type="ECO:0000256" key="2">
    <source>
        <dbReference type="ARBA" id="ARBA00022692"/>
    </source>
</evidence>
<feature type="region of interest" description="Disordered" evidence="5">
    <location>
        <begin position="1"/>
        <end position="125"/>
    </location>
</feature>
<dbReference type="GO" id="GO:0032588">
    <property type="term" value="C:trans-Golgi network membrane"/>
    <property type="evidence" value="ECO:0000318"/>
    <property type="project" value="GO_Central"/>
</dbReference>
<dbReference type="Pfam" id="PF04144">
    <property type="entry name" value="SCAMP"/>
    <property type="match status" value="1"/>
</dbReference>
<name>A9VDG7_MONBE</name>
<dbReference type="GeneID" id="5895980"/>
<evidence type="ECO:0000313" key="8">
    <source>
        <dbReference type="Proteomes" id="UP000001357"/>
    </source>
</evidence>
<dbReference type="FunCoup" id="A9VDG7">
    <property type="interactions" value="1630"/>
</dbReference>
<feature type="transmembrane region" description="Helical" evidence="6">
    <location>
        <begin position="182"/>
        <end position="205"/>
    </location>
</feature>
<keyword evidence="3 6" id="KW-1133">Transmembrane helix</keyword>
<dbReference type="GO" id="GO:0015031">
    <property type="term" value="P:protein transport"/>
    <property type="evidence" value="ECO:0007669"/>
    <property type="project" value="InterPro"/>
</dbReference>
<evidence type="ECO:0000256" key="3">
    <source>
        <dbReference type="ARBA" id="ARBA00022989"/>
    </source>
</evidence>
<evidence type="ECO:0000256" key="4">
    <source>
        <dbReference type="ARBA" id="ARBA00023136"/>
    </source>
</evidence>
<gene>
    <name evidence="7" type="ORF">MONBRDRAFT_34705</name>
</gene>
<dbReference type="RefSeq" id="XP_001750738.1">
    <property type="nucleotide sequence ID" value="XM_001750686.1"/>
</dbReference>
<comment type="subcellular location">
    <subcellularLocation>
        <location evidence="1">Membrane</location>
        <topology evidence="1">Multi-pass membrane protein</topology>
    </subcellularLocation>
</comment>
<feature type="transmembrane region" description="Helical" evidence="6">
    <location>
        <begin position="248"/>
        <end position="269"/>
    </location>
</feature>
<feature type="compositionally biased region" description="Polar residues" evidence="5">
    <location>
        <begin position="40"/>
        <end position="54"/>
    </location>
</feature>
<keyword evidence="4 6" id="KW-0472">Membrane</keyword>
<dbReference type="Proteomes" id="UP000001357">
    <property type="component" value="Unassembled WGS sequence"/>
</dbReference>
<dbReference type="GO" id="GO:0055038">
    <property type="term" value="C:recycling endosome membrane"/>
    <property type="evidence" value="ECO:0000318"/>
    <property type="project" value="GO_Central"/>
</dbReference>